<reference evidence="1" key="2">
    <citation type="submission" date="2022-06" db="UniProtKB">
        <authorList>
            <consortium name="EnsemblMetazoa"/>
        </authorList>
    </citation>
    <scope>IDENTIFICATION</scope>
    <source>
        <strain evidence="1">DF5081</strain>
    </source>
</reference>
<proteinExistence type="predicted"/>
<dbReference type="EnsemblMetazoa" id="CJA05004.1">
    <property type="protein sequence ID" value="CJA05004.1"/>
    <property type="gene ID" value="WBGene00124208"/>
</dbReference>
<dbReference type="GO" id="GO:0005813">
    <property type="term" value="C:centrosome"/>
    <property type="evidence" value="ECO:0007669"/>
    <property type="project" value="EnsemblMetazoa"/>
</dbReference>
<name>A0A8R1DLP5_CAEJA</name>
<dbReference type="GO" id="GO:0005938">
    <property type="term" value="C:cell cortex"/>
    <property type="evidence" value="ECO:0007669"/>
    <property type="project" value="EnsemblMetazoa"/>
</dbReference>
<sequence length="285" mass="33266">MKEDDEDGGIGEDFDQCANEALFYQSCLEDRGDGDGNLSRADSAVCLNSPRDPAPAALQKFNSSRRNHHVRTFHEINVKRCQAYRKEMEKHRTGTDSYLLTQQRLAIHLIDFFDLPLKENMQRRIWTDRVTSPLYSMTERGLEVNNDYFFPMESPFANIQKSYLRSLADNLTRSHRKLAEISSFVENCEERSQLTLPMLISVLCDSAKQFLRDHSKNLDELRSQRPVDPLQTLAKLNLFTEDVEVVRAMIGEDAERQIWLWEDIEKSWNRIFLLTQQEAIVMKRK</sequence>
<evidence type="ECO:0000313" key="1">
    <source>
        <dbReference type="EnsemblMetazoa" id="CJA05004.1"/>
    </source>
</evidence>
<organism evidence="1 2">
    <name type="scientific">Caenorhabditis japonica</name>
    <dbReference type="NCBI Taxonomy" id="281687"/>
    <lineage>
        <taxon>Eukaryota</taxon>
        <taxon>Metazoa</taxon>
        <taxon>Ecdysozoa</taxon>
        <taxon>Nematoda</taxon>
        <taxon>Chromadorea</taxon>
        <taxon>Rhabditida</taxon>
        <taxon>Rhabditina</taxon>
        <taxon>Rhabditomorpha</taxon>
        <taxon>Rhabditoidea</taxon>
        <taxon>Rhabditidae</taxon>
        <taxon>Peloderinae</taxon>
        <taxon>Caenorhabditis</taxon>
    </lineage>
</organism>
<keyword evidence="2" id="KW-1185">Reference proteome</keyword>
<dbReference type="AlphaFoldDB" id="A0A8R1DLP5"/>
<evidence type="ECO:0000313" key="2">
    <source>
        <dbReference type="Proteomes" id="UP000005237"/>
    </source>
</evidence>
<accession>A0A8R1DLP5</accession>
<dbReference type="Proteomes" id="UP000005237">
    <property type="component" value="Unassembled WGS sequence"/>
</dbReference>
<reference evidence="2" key="1">
    <citation type="submission" date="2010-08" db="EMBL/GenBank/DDBJ databases">
        <authorList>
            <consortium name="Caenorhabditis japonica Sequencing Consortium"/>
            <person name="Wilson R.K."/>
        </authorList>
    </citation>
    <scope>NUCLEOTIDE SEQUENCE [LARGE SCALE GENOMIC DNA]</scope>
    <source>
        <strain evidence="2">DF5081</strain>
    </source>
</reference>
<protein>
    <submittedName>
        <fullName evidence="1">Uncharacterized protein</fullName>
    </submittedName>
</protein>